<protein>
    <submittedName>
        <fullName evidence="2">Uncharacterized protein</fullName>
    </submittedName>
</protein>
<dbReference type="AlphaFoldDB" id="A0A9E8S7I8"/>
<dbReference type="EMBL" id="CP113089">
    <property type="protein sequence ID" value="WAB80525.1"/>
    <property type="molecule type" value="Genomic_DNA"/>
</dbReference>
<sequence length="144" mass="15882">MALFRKKPEYGDLTLPKDDRGTDSLDGYDYDLVPKKRDLTMRLADATPHQDEIAALAAEDPELLMTATPARTVQQEGVDAPIEVRVFAGRRVSGVVGVVPRGLEGVYDEAVRRLDGRGDKPRIPVKVVETKKGWRVDLVIGASR</sequence>
<reference evidence="2" key="1">
    <citation type="submission" date="2022-11" db="EMBL/GenBank/DDBJ databases">
        <title>Description of Microcella daejonensis nov. sp, isolated from riverside soil.</title>
        <authorList>
            <person name="Molina K.M."/>
            <person name="Kim S.B."/>
        </authorList>
    </citation>
    <scope>NUCLEOTIDE SEQUENCE</scope>
    <source>
        <strain evidence="2">MMS21-STM12</strain>
    </source>
</reference>
<dbReference type="RefSeq" id="WP_267780193.1">
    <property type="nucleotide sequence ID" value="NZ_CP113089.1"/>
</dbReference>
<dbReference type="Proteomes" id="UP001164706">
    <property type="component" value="Chromosome"/>
</dbReference>
<proteinExistence type="predicted"/>
<feature type="compositionally biased region" description="Basic and acidic residues" evidence="1">
    <location>
        <begin position="1"/>
        <end position="23"/>
    </location>
</feature>
<accession>A0A9E8S7I8</accession>
<feature type="region of interest" description="Disordered" evidence="1">
    <location>
        <begin position="1"/>
        <end position="27"/>
    </location>
</feature>
<evidence type="ECO:0000256" key="1">
    <source>
        <dbReference type="SAM" id="MobiDB-lite"/>
    </source>
</evidence>
<evidence type="ECO:0000313" key="3">
    <source>
        <dbReference type="Proteomes" id="UP001164706"/>
    </source>
</evidence>
<organism evidence="2 3">
    <name type="scientific">Microcella daejeonensis</name>
    <dbReference type="NCBI Taxonomy" id="2994971"/>
    <lineage>
        <taxon>Bacteria</taxon>
        <taxon>Bacillati</taxon>
        <taxon>Actinomycetota</taxon>
        <taxon>Actinomycetes</taxon>
        <taxon>Micrococcales</taxon>
        <taxon>Microbacteriaceae</taxon>
        <taxon>Microcella</taxon>
    </lineage>
</organism>
<keyword evidence="3" id="KW-1185">Reference proteome</keyword>
<name>A0A9E8S7I8_9MICO</name>
<dbReference type="KEGG" id="mdb:OVN18_08045"/>
<gene>
    <name evidence="2" type="ORF">OVN18_08045</name>
</gene>
<evidence type="ECO:0000313" key="2">
    <source>
        <dbReference type="EMBL" id="WAB80525.1"/>
    </source>
</evidence>